<reference evidence="3 4" key="1">
    <citation type="submission" date="2019-02" db="EMBL/GenBank/DDBJ databases">
        <title>Deep-cultivation of Planctomycetes and their phenomic and genomic characterization uncovers novel biology.</title>
        <authorList>
            <person name="Wiegand S."/>
            <person name="Jogler M."/>
            <person name="Boedeker C."/>
            <person name="Pinto D."/>
            <person name="Vollmers J."/>
            <person name="Rivas-Marin E."/>
            <person name="Kohn T."/>
            <person name="Peeters S.H."/>
            <person name="Heuer A."/>
            <person name="Rast P."/>
            <person name="Oberbeckmann S."/>
            <person name="Bunk B."/>
            <person name="Jeske O."/>
            <person name="Meyerdierks A."/>
            <person name="Storesund J.E."/>
            <person name="Kallscheuer N."/>
            <person name="Luecker S."/>
            <person name="Lage O.M."/>
            <person name="Pohl T."/>
            <person name="Merkel B.J."/>
            <person name="Hornburger P."/>
            <person name="Mueller R.-W."/>
            <person name="Bruemmer F."/>
            <person name="Labrenz M."/>
            <person name="Spormann A.M."/>
            <person name="Op den Camp H."/>
            <person name="Overmann J."/>
            <person name="Amann R."/>
            <person name="Jetten M.S.M."/>
            <person name="Mascher T."/>
            <person name="Medema M.H."/>
            <person name="Devos D.P."/>
            <person name="Kaster A.-K."/>
            <person name="Ovreas L."/>
            <person name="Rohde M."/>
            <person name="Galperin M.Y."/>
            <person name="Jogler C."/>
        </authorList>
    </citation>
    <scope>NUCLEOTIDE SEQUENCE [LARGE SCALE GENOMIC DNA]</scope>
    <source>
        <strain evidence="3 4">ElP</strain>
    </source>
</reference>
<dbReference type="AlphaFoldDB" id="A0A518GUS4"/>
<evidence type="ECO:0000256" key="1">
    <source>
        <dbReference type="SAM" id="MobiDB-lite"/>
    </source>
</evidence>
<evidence type="ECO:0000313" key="3">
    <source>
        <dbReference type="EMBL" id="QDV32334.1"/>
    </source>
</evidence>
<gene>
    <name evidence="3" type="ORF">ElP_01620</name>
</gene>
<evidence type="ECO:0000256" key="2">
    <source>
        <dbReference type="SAM" id="SignalP"/>
    </source>
</evidence>
<proteinExistence type="predicted"/>
<dbReference type="EMBL" id="CP036426">
    <property type="protein sequence ID" value="QDV32334.1"/>
    <property type="molecule type" value="Genomic_DNA"/>
</dbReference>
<feature type="region of interest" description="Disordered" evidence="1">
    <location>
        <begin position="321"/>
        <end position="353"/>
    </location>
</feature>
<keyword evidence="2" id="KW-0732">Signal</keyword>
<keyword evidence="4" id="KW-1185">Reference proteome</keyword>
<dbReference type="RefSeq" id="WP_145266354.1">
    <property type="nucleotide sequence ID" value="NZ_CP036426.1"/>
</dbReference>
<evidence type="ECO:0000313" key="4">
    <source>
        <dbReference type="Proteomes" id="UP000317835"/>
    </source>
</evidence>
<dbReference type="OrthoDB" id="255043at2"/>
<dbReference type="KEGG" id="tpla:ElP_01620"/>
<dbReference type="Proteomes" id="UP000317835">
    <property type="component" value="Chromosome"/>
</dbReference>
<sequence length="369" mass="40663" precursor="true">MIRRITITTLSGLLGLLLASTGEAQYGWGGWGGGSSIQGTRAYGMGNFAAGAGQYNEQSAEARSINANTAMQFNDYVYQCNERNHQEYYDQMAQQQQLDAKGRQAIQDRHLNNATDQDIVDGDAVNAVFHWLTNPKIPHDLLVQAGQDLILTSEQVRTIPLDSAAQGIVISIERLAGEDWPDSLSSAEFKPYRDQYLALVQKARAIPDGQHLPDEMIDEGINILQQMRSLAKSQLRGPDFAEAERYLKAHVGLLQMTRKNNIEEILEKVREVKEVPLVNALNFMHAYSLQFGKAEEGDEKLLYINTLYPELTELRSRVMSMAGGAPPAPQPTQAVAPAGGQPNQGPAPPTALFGNMQWDQMTVAKAPAR</sequence>
<name>A0A518GUS4_9BACT</name>
<feature type="compositionally biased region" description="Low complexity" evidence="1">
    <location>
        <begin position="331"/>
        <end position="344"/>
    </location>
</feature>
<organism evidence="3 4">
    <name type="scientific">Tautonia plasticadhaerens</name>
    <dbReference type="NCBI Taxonomy" id="2527974"/>
    <lineage>
        <taxon>Bacteria</taxon>
        <taxon>Pseudomonadati</taxon>
        <taxon>Planctomycetota</taxon>
        <taxon>Planctomycetia</taxon>
        <taxon>Isosphaerales</taxon>
        <taxon>Isosphaeraceae</taxon>
        <taxon>Tautonia</taxon>
    </lineage>
</organism>
<accession>A0A518GUS4</accession>
<feature type="chain" id="PRO_5021954813" evidence="2">
    <location>
        <begin position="25"/>
        <end position="369"/>
    </location>
</feature>
<protein>
    <submittedName>
        <fullName evidence="3">Uncharacterized protein</fullName>
    </submittedName>
</protein>
<feature type="signal peptide" evidence="2">
    <location>
        <begin position="1"/>
        <end position="24"/>
    </location>
</feature>